<proteinExistence type="predicted"/>
<evidence type="ECO:0008006" key="4">
    <source>
        <dbReference type="Google" id="ProtNLM"/>
    </source>
</evidence>
<reference evidence="1" key="1">
    <citation type="journal article" date="2016" name="Nat. Genet.">
        <title>A high-quality carrot genome assembly provides new insights into carotenoid accumulation and asterid genome evolution.</title>
        <authorList>
            <person name="Iorizzo M."/>
            <person name="Ellison S."/>
            <person name="Senalik D."/>
            <person name="Zeng P."/>
            <person name="Satapoomin P."/>
            <person name="Huang J."/>
            <person name="Bowman M."/>
            <person name="Iovene M."/>
            <person name="Sanseverino W."/>
            <person name="Cavagnaro P."/>
            <person name="Yildiz M."/>
            <person name="Macko-Podgorni A."/>
            <person name="Moranska E."/>
            <person name="Grzebelus E."/>
            <person name="Grzebelus D."/>
            <person name="Ashrafi H."/>
            <person name="Zheng Z."/>
            <person name="Cheng S."/>
            <person name="Spooner D."/>
            <person name="Van Deynze A."/>
            <person name="Simon P."/>
        </authorList>
    </citation>
    <scope>NUCLEOTIDE SEQUENCE [LARGE SCALE GENOMIC DNA]</scope>
    <source>
        <tissue evidence="1">Leaf</tissue>
    </source>
</reference>
<dbReference type="EMBL" id="CP093347">
    <property type="protein sequence ID" value="WOG99609.1"/>
    <property type="molecule type" value="Genomic_DNA"/>
</dbReference>
<evidence type="ECO:0000313" key="2">
    <source>
        <dbReference type="EMBL" id="WOG99609.1"/>
    </source>
</evidence>
<accession>A0A164XM33</accession>
<keyword evidence="3" id="KW-1185">Reference proteome</keyword>
<sequence>MKVSSQGKFWVGSCPHSEGHRLAYFSKTLRLIAKQCLLIKALLTTVKKWTSNIMDTHFYIKTGHWNLKYLSDHKFSNILQ</sequence>
<organism evidence="1">
    <name type="scientific">Daucus carota subsp. sativus</name>
    <name type="common">Carrot</name>
    <dbReference type="NCBI Taxonomy" id="79200"/>
    <lineage>
        <taxon>Eukaryota</taxon>
        <taxon>Viridiplantae</taxon>
        <taxon>Streptophyta</taxon>
        <taxon>Embryophyta</taxon>
        <taxon>Tracheophyta</taxon>
        <taxon>Spermatophyta</taxon>
        <taxon>Magnoliopsida</taxon>
        <taxon>eudicotyledons</taxon>
        <taxon>Gunneridae</taxon>
        <taxon>Pentapetalae</taxon>
        <taxon>asterids</taxon>
        <taxon>campanulids</taxon>
        <taxon>Apiales</taxon>
        <taxon>Apiaceae</taxon>
        <taxon>Apioideae</taxon>
        <taxon>Scandiceae</taxon>
        <taxon>Daucinae</taxon>
        <taxon>Daucus</taxon>
        <taxon>Daucus sect. Daucus</taxon>
    </lineage>
</organism>
<gene>
    <name evidence="1" type="ORF">DCAR_016591</name>
    <name evidence="2" type="ORF">DCAR_0518962</name>
</gene>
<protein>
    <recommendedName>
        <fullName evidence="4">Reverse transcriptase RNase H-like domain-containing protein</fullName>
    </recommendedName>
</protein>
<dbReference type="Proteomes" id="UP000077755">
    <property type="component" value="Chromosome 5"/>
</dbReference>
<evidence type="ECO:0000313" key="3">
    <source>
        <dbReference type="Proteomes" id="UP000077755"/>
    </source>
</evidence>
<reference evidence="2" key="2">
    <citation type="submission" date="2022-03" db="EMBL/GenBank/DDBJ databases">
        <title>Draft title - Genomic analysis of global carrot germplasm unveils the trajectory of domestication and the origin of high carotenoid orange carrot.</title>
        <authorList>
            <person name="Iorizzo M."/>
            <person name="Ellison S."/>
            <person name="Senalik D."/>
            <person name="Macko-Podgorni A."/>
            <person name="Grzebelus D."/>
            <person name="Bostan H."/>
            <person name="Rolling W."/>
            <person name="Curaba J."/>
            <person name="Simon P."/>
        </authorList>
    </citation>
    <scope>NUCLEOTIDE SEQUENCE</scope>
    <source>
        <tissue evidence="2">Leaf</tissue>
    </source>
</reference>
<name>A0A164XM33_DAUCS</name>
<dbReference type="Gramene" id="KZM93346">
    <property type="protein sequence ID" value="KZM93346"/>
    <property type="gene ID" value="DCAR_016591"/>
</dbReference>
<evidence type="ECO:0000313" key="1">
    <source>
        <dbReference type="EMBL" id="KZM93346.1"/>
    </source>
</evidence>
<dbReference type="AlphaFoldDB" id="A0A164XM33"/>
<dbReference type="EMBL" id="LNRQ01000005">
    <property type="protein sequence ID" value="KZM93346.1"/>
    <property type="molecule type" value="Genomic_DNA"/>
</dbReference>